<accession>A0A2S5KTA8</accession>
<dbReference type="AlphaFoldDB" id="A0A2S5KTA8"/>
<gene>
    <name evidence="1" type="ORF">C4K68_07360</name>
</gene>
<dbReference type="GO" id="GO:0051301">
    <property type="term" value="P:cell division"/>
    <property type="evidence" value="ECO:0007669"/>
    <property type="project" value="UniProtKB-KW"/>
</dbReference>
<comment type="caution">
    <text evidence="1">The sequence shown here is derived from an EMBL/GenBank/DDBJ whole genome shotgun (WGS) entry which is preliminary data.</text>
</comment>
<evidence type="ECO:0000313" key="2">
    <source>
        <dbReference type="Proteomes" id="UP000238196"/>
    </source>
</evidence>
<reference evidence="1 2" key="1">
    <citation type="submission" date="2018-02" db="EMBL/GenBank/DDBJ databases">
        <title>novel marine gammaproteobacteria from coastal saline agro ecosystem.</title>
        <authorList>
            <person name="Krishnan R."/>
            <person name="Ramesh Kumar N."/>
        </authorList>
    </citation>
    <scope>NUCLEOTIDE SEQUENCE [LARGE SCALE GENOMIC DNA]</scope>
    <source>
        <strain evidence="1 2">228</strain>
    </source>
</reference>
<dbReference type="OrthoDB" id="531205at2"/>
<keyword evidence="1" id="KW-0131">Cell cycle</keyword>
<name>A0A2S5KTA8_9PROT</name>
<dbReference type="SUPFAM" id="SSF52540">
    <property type="entry name" value="P-loop containing nucleoside triphosphate hydrolases"/>
    <property type="match status" value="1"/>
</dbReference>
<protein>
    <submittedName>
        <fullName evidence="1">Cell division protein ZipA</fullName>
    </submittedName>
</protein>
<keyword evidence="1" id="KW-0132">Cell division</keyword>
<dbReference type="InterPro" id="IPR027417">
    <property type="entry name" value="P-loop_NTPase"/>
</dbReference>
<dbReference type="Proteomes" id="UP000238196">
    <property type="component" value="Unassembled WGS sequence"/>
</dbReference>
<dbReference type="Gene3D" id="3.10.450.50">
    <property type="match status" value="1"/>
</dbReference>
<sequence>MKVIEGAGTALVLAQTQLRYLDSQGQVQRETREATYVFRFDTTDGWLCVVDNSYGTALLHPPSPLAIIRPQLHGLCGKVASGKSTLAGQLAHQQQAILLEEDRWLATLYPGQINTLPDYVRCAALLKEALRPLVLALLGAGINVVLDIPGNTRQQRAWLSALAEQAEAEFILHVLETEDEVCKARLRQRNAEASHAFQTSEAMFDRISAYFEPPETDNLTCQVIRHRPD</sequence>
<dbReference type="EMBL" id="PRLP01000021">
    <property type="protein sequence ID" value="PPC78087.1"/>
    <property type="molecule type" value="Genomic_DNA"/>
</dbReference>
<organism evidence="1 2">
    <name type="scientific">Proteobacteria bacterium 228</name>
    <dbReference type="NCBI Taxonomy" id="2083153"/>
    <lineage>
        <taxon>Bacteria</taxon>
        <taxon>Pseudomonadati</taxon>
        <taxon>Pseudomonadota</taxon>
    </lineage>
</organism>
<evidence type="ECO:0000313" key="1">
    <source>
        <dbReference type="EMBL" id="PPC78087.1"/>
    </source>
</evidence>
<proteinExistence type="predicted"/>
<dbReference type="Gene3D" id="3.40.50.300">
    <property type="entry name" value="P-loop containing nucleotide triphosphate hydrolases"/>
    <property type="match status" value="1"/>
</dbReference>
<dbReference type="Pfam" id="PF13671">
    <property type="entry name" value="AAA_33"/>
    <property type="match status" value="1"/>
</dbReference>